<dbReference type="PRINTS" id="PR00080">
    <property type="entry name" value="SDRFAMILY"/>
</dbReference>
<dbReference type="FunFam" id="3.40.50.720:FF:000084">
    <property type="entry name" value="Short-chain dehydrogenase reductase"/>
    <property type="match status" value="1"/>
</dbReference>
<name>A0A1I5WZR2_9ACTN</name>
<dbReference type="InterPro" id="IPR002347">
    <property type="entry name" value="SDR_fam"/>
</dbReference>
<dbReference type="GO" id="GO:0016491">
    <property type="term" value="F:oxidoreductase activity"/>
    <property type="evidence" value="ECO:0007669"/>
    <property type="project" value="UniProtKB-KW"/>
</dbReference>
<accession>A0A1I5WZR2</accession>
<keyword evidence="2" id="KW-0560">Oxidoreductase</keyword>
<dbReference type="SUPFAM" id="SSF51735">
    <property type="entry name" value="NAD(P)-binding Rossmann-fold domains"/>
    <property type="match status" value="1"/>
</dbReference>
<evidence type="ECO:0000313" key="5">
    <source>
        <dbReference type="EMBL" id="SFQ25168.1"/>
    </source>
</evidence>
<dbReference type="EMBL" id="FOVH01000025">
    <property type="protein sequence ID" value="SFQ25168.1"/>
    <property type="molecule type" value="Genomic_DNA"/>
</dbReference>
<feature type="domain" description="Ketoreductase" evidence="4">
    <location>
        <begin position="15"/>
        <end position="194"/>
    </location>
</feature>
<dbReference type="InterPro" id="IPR036291">
    <property type="entry name" value="NAD(P)-bd_dom_sf"/>
</dbReference>
<dbReference type="Proteomes" id="UP000183413">
    <property type="component" value="Unassembled WGS sequence"/>
</dbReference>
<dbReference type="InterPro" id="IPR020904">
    <property type="entry name" value="Sc_DH/Rdtase_CS"/>
</dbReference>
<dbReference type="GO" id="GO:0032787">
    <property type="term" value="P:monocarboxylic acid metabolic process"/>
    <property type="evidence" value="ECO:0007669"/>
    <property type="project" value="UniProtKB-ARBA"/>
</dbReference>
<comment type="similarity">
    <text evidence="1 3">Belongs to the short-chain dehydrogenases/reductases (SDR) family.</text>
</comment>
<protein>
    <submittedName>
        <fullName evidence="5">Short-chain dehydrogenase</fullName>
    </submittedName>
</protein>
<keyword evidence="6" id="KW-1185">Reference proteome</keyword>
<dbReference type="PANTHER" id="PTHR42879">
    <property type="entry name" value="3-OXOACYL-(ACYL-CARRIER-PROTEIN) REDUCTASE"/>
    <property type="match status" value="1"/>
</dbReference>
<dbReference type="STRING" id="1993.SAMN04489713_12547"/>
<dbReference type="eggNOG" id="COG1028">
    <property type="taxonomic scope" value="Bacteria"/>
</dbReference>
<dbReference type="RefSeq" id="WP_083598496.1">
    <property type="nucleotide sequence ID" value="NZ_FOVH01000025.1"/>
</dbReference>
<reference evidence="5 6" key="1">
    <citation type="submission" date="2016-10" db="EMBL/GenBank/DDBJ databases">
        <authorList>
            <person name="de Groot N.N."/>
        </authorList>
    </citation>
    <scope>NUCLEOTIDE SEQUENCE [LARGE SCALE GENOMIC DNA]</scope>
    <source>
        <strain evidence="5 6">DSM 43067</strain>
    </source>
</reference>
<dbReference type="SMART" id="SM00822">
    <property type="entry name" value="PKS_KR"/>
    <property type="match status" value="1"/>
</dbReference>
<proteinExistence type="inferred from homology"/>
<organism evidence="5 6">
    <name type="scientific">Actinomadura madurae</name>
    <dbReference type="NCBI Taxonomy" id="1993"/>
    <lineage>
        <taxon>Bacteria</taxon>
        <taxon>Bacillati</taxon>
        <taxon>Actinomycetota</taxon>
        <taxon>Actinomycetes</taxon>
        <taxon>Streptosporangiales</taxon>
        <taxon>Thermomonosporaceae</taxon>
        <taxon>Actinomadura</taxon>
    </lineage>
</organism>
<evidence type="ECO:0000256" key="2">
    <source>
        <dbReference type="ARBA" id="ARBA00023002"/>
    </source>
</evidence>
<sequence>MPDLSEDRSLTLSGRCALVVGASRGIGAKVATRLAGRGARVALTARSADSLERSAAALRAGGAECAAYPGDVTVAGDVARVVDRVGEEFGPVDVLVYATGQGAAGRFECIDEAEWRRLYEINVIGAVRFARAVLGPMRERGWGRIVAVASTAAKYGSRFQSPYNASKHALLGLVRCLALETAGDSVTVNAVCPGFVDTEMVAQALPQWASVLGTTEEAVLAGLVSRVPQGRLLGVDEVAELVAYVASPAAAGLTGQGLTLDGGLILI</sequence>
<dbReference type="PROSITE" id="PS00061">
    <property type="entry name" value="ADH_SHORT"/>
    <property type="match status" value="1"/>
</dbReference>
<dbReference type="PRINTS" id="PR00081">
    <property type="entry name" value="GDHRDH"/>
</dbReference>
<dbReference type="InterPro" id="IPR050259">
    <property type="entry name" value="SDR"/>
</dbReference>
<gene>
    <name evidence="5" type="ORF">SAMN04489713_12547</name>
</gene>
<evidence type="ECO:0000256" key="3">
    <source>
        <dbReference type="RuleBase" id="RU000363"/>
    </source>
</evidence>
<dbReference type="InterPro" id="IPR057326">
    <property type="entry name" value="KR_dom"/>
</dbReference>
<dbReference type="Pfam" id="PF00106">
    <property type="entry name" value="adh_short"/>
    <property type="match status" value="1"/>
</dbReference>
<evidence type="ECO:0000259" key="4">
    <source>
        <dbReference type="SMART" id="SM00822"/>
    </source>
</evidence>
<dbReference type="InParanoid" id="A0A1I5WZR2"/>
<evidence type="ECO:0000313" key="6">
    <source>
        <dbReference type="Proteomes" id="UP000183413"/>
    </source>
</evidence>
<dbReference type="Gene3D" id="3.40.50.720">
    <property type="entry name" value="NAD(P)-binding Rossmann-like Domain"/>
    <property type="match status" value="1"/>
</dbReference>
<evidence type="ECO:0000256" key="1">
    <source>
        <dbReference type="ARBA" id="ARBA00006484"/>
    </source>
</evidence>
<dbReference type="AlphaFoldDB" id="A0A1I5WZR2"/>
<dbReference type="PANTHER" id="PTHR42879:SF2">
    <property type="entry name" value="3-OXOACYL-[ACYL-CARRIER-PROTEIN] REDUCTASE FABG"/>
    <property type="match status" value="1"/>
</dbReference>